<comment type="similarity">
    <text evidence="2">Belongs to the ABC transporter superfamily.</text>
</comment>
<feature type="domain" description="ABC transporter" evidence="9">
    <location>
        <begin position="29"/>
        <end position="281"/>
    </location>
</feature>
<evidence type="ECO:0000256" key="1">
    <source>
        <dbReference type="ARBA" id="ARBA00004202"/>
    </source>
</evidence>
<dbReference type="InterPro" id="IPR017871">
    <property type="entry name" value="ABC_transporter-like_CS"/>
</dbReference>
<dbReference type="PANTHER" id="PTHR43297:SF2">
    <property type="entry name" value="DIPEPTIDE TRANSPORT ATP-BINDING PROTEIN DPPD"/>
    <property type="match status" value="1"/>
</dbReference>
<evidence type="ECO:0000256" key="8">
    <source>
        <dbReference type="SAM" id="MobiDB-lite"/>
    </source>
</evidence>
<dbReference type="GO" id="GO:0015833">
    <property type="term" value="P:peptide transport"/>
    <property type="evidence" value="ECO:0007669"/>
    <property type="project" value="InterPro"/>
</dbReference>
<keyword evidence="3" id="KW-0813">Transport</keyword>
<feature type="region of interest" description="Disordered" evidence="8">
    <location>
        <begin position="1"/>
        <end position="20"/>
    </location>
</feature>
<evidence type="ECO:0000256" key="4">
    <source>
        <dbReference type="ARBA" id="ARBA00022475"/>
    </source>
</evidence>
<feature type="compositionally biased region" description="Low complexity" evidence="8">
    <location>
        <begin position="8"/>
        <end position="20"/>
    </location>
</feature>
<dbReference type="InterPro" id="IPR050388">
    <property type="entry name" value="ABC_Ni/Peptide_Import"/>
</dbReference>
<sequence length="366" mass="40088">MTELSKTGAAVGEPVAAGPAKSPTAFLEVRDLKVHFPTDDGLVKSVDGLSFKLEKGQTLSIVGESGSGKSVTSLAIMGLHRLGARGKNVQMSGEIWLDGKELIGAAPDDVRRLRGRDMAMIFQDPLSAMHPYYTVGNQIVEGYRVHNDVTKKVARKRAVELLDRVGIPEPAKRVDSYPHEFSGGMRQRAMIAMSLANNPQLLIADEPTTALDVTVQAQILDLIRDLQKEFESAVVLITHDLGVVAEIADQVLVMYGGRCVERGPVDKIFAEPQHPYTWGLLGSMPRIDREQTERLIPVKGQPPSLINVPSGCAFHPRCPYADLPKGGITRTQRPELHEVGSDHFSACHLSPEDRTRIWTEEIAPKL</sequence>
<dbReference type="InterPro" id="IPR013563">
    <property type="entry name" value="Oligopep_ABC_C"/>
</dbReference>
<organism evidence="10">
    <name type="scientific">Streptomyces sp. NBC_00119</name>
    <dbReference type="NCBI Taxonomy" id="2975659"/>
    <lineage>
        <taxon>Bacteria</taxon>
        <taxon>Bacillati</taxon>
        <taxon>Actinomycetota</taxon>
        <taxon>Actinomycetes</taxon>
        <taxon>Kitasatosporales</taxon>
        <taxon>Streptomycetaceae</taxon>
        <taxon>Streptomyces</taxon>
    </lineage>
</organism>
<dbReference type="NCBIfam" id="TIGR01727">
    <property type="entry name" value="oligo_HPY"/>
    <property type="match status" value="1"/>
</dbReference>
<protein>
    <submittedName>
        <fullName evidence="10">ABC transporter ATP-binding protein</fullName>
    </submittedName>
</protein>
<comment type="subcellular location">
    <subcellularLocation>
        <location evidence="1">Cell membrane</location>
        <topology evidence="1">Peripheral membrane protein</topology>
    </subcellularLocation>
</comment>
<dbReference type="PROSITE" id="PS00211">
    <property type="entry name" value="ABC_TRANSPORTER_1"/>
    <property type="match status" value="1"/>
</dbReference>
<dbReference type="AlphaFoldDB" id="A0AAU1U8A8"/>
<name>A0AAU1U8A8_9ACTN</name>
<keyword evidence="7" id="KW-0472">Membrane</keyword>
<dbReference type="FunFam" id="3.40.50.300:FF:000016">
    <property type="entry name" value="Oligopeptide ABC transporter ATP-binding component"/>
    <property type="match status" value="1"/>
</dbReference>
<dbReference type="EMBL" id="CP108195">
    <property type="protein sequence ID" value="WTS12968.1"/>
    <property type="molecule type" value="Genomic_DNA"/>
</dbReference>
<reference evidence="10" key="1">
    <citation type="submission" date="2022-10" db="EMBL/GenBank/DDBJ databases">
        <title>The complete genomes of actinobacterial strains from the NBC collection.</title>
        <authorList>
            <person name="Joergensen T.S."/>
            <person name="Alvarez Arevalo M."/>
            <person name="Sterndorff E.B."/>
            <person name="Faurdal D."/>
            <person name="Vuksanovic O."/>
            <person name="Mourched A.-S."/>
            <person name="Charusanti P."/>
            <person name="Shaw S."/>
            <person name="Blin K."/>
            <person name="Weber T."/>
        </authorList>
    </citation>
    <scope>NUCLEOTIDE SEQUENCE</scope>
    <source>
        <strain evidence="10">NBC_00119</strain>
    </source>
</reference>
<keyword evidence="6 10" id="KW-0067">ATP-binding</keyword>
<evidence type="ECO:0000256" key="2">
    <source>
        <dbReference type="ARBA" id="ARBA00005417"/>
    </source>
</evidence>
<dbReference type="SUPFAM" id="SSF52540">
    <property type="entry name" value="P-loop containing nucleoside triphosphate hydrolases"/>
    <property type="match status" value="1"/>
</dbReference>
<dbReference type="PANTHER" id="PTHR43297">
    <property type="entry name" value="OLIGOPEPTIDE TRANSPORT ATP-BINDING PROTEIN APPD"/>
    <property type="match status" value="1"/>
</dbReference>
<dbReference type="InterPro" id="IPR027417">
    <property type="entry name" value="P-loop_NTPase"/>
</dbReference>
<dbReference type="GO" id="GO:0016887">
    <property type="term" value="F:ATP hydrolysis activity"/>
    <property type="evidence" value="ECO:0007669"/>
    <property type="project" value="InterPro"/>
</dbReference>
<evidence type="ECO:0000256" key="7">
    <source>
        <dbReference type="ARBA" id="ARBA00023136"/>
    </source>
</evidence>
<proteinExistence type="inferred from homology"/>
<dbReference type="PROSITE" id="PS50893">
    <property type="entry name" value="ABC_TRANSPORTER_2"/>
    <property type="match status" value="1"/>
</dbReference>
<dbReference type="GO" id="GO:0005886">
    <property type="term" value="C:plasma membrane"/>
    <property type="evidence" value="ECO:0007669"/>
    <property type="project" value="UniProtKB-SubCell"/>
</dbReference>
<dbReference type="GO" id="GO:0005524">
    <property type="term" value="F:ATP binding"/>
    <property type="evidence" value="ECO:0007669"/>
    <property type="project" value="UniProtKB-KW"/>
</dbReference>
<dbReference type="Gene3D" id="3.40.50.300">
    <property type="entry name" value="P-loop containing nucleotide triphosphate hydrolases"/>
    <property type="match status" value="1"/>
</dbReference>
<dbReference type="InterPro" id="IPR003439">
    <property type="entry name" value="ABC_transporter-like_ATP-bd"/>
</dbReference>
<evidence type="ECO:0000256" key="3">
    <source>
        <dbReference type="ARBA" id="ARBA00022448"/>
    </source>
</evidence>
<dbReference type="CDD" id="cd03257">
    <property type="entry name" value="ABC_NikE_OppD_transporters"/>
    <property type="match status" value="1"/>
</dbReference>
<dbReference type="SMART" id="SM00382">
    <property type="entry name" value="AAA"/>
    <property type="match status" value="1"/>
</dbReference>
<evidence type="ECO:0000313" key="10">
    <source>
        <dbReference type="EMBL" id="WTS12968.1"/>
    </source>
</evidence>
<evidence type="ECO:0000256" key="6">
    <source>
        <dbReference type="ARBA" id="ARBA00022840"/>
    </source>
</evidence>
<dbReference type="Pfam" id="PF00005">
    <property type="entry name" value="ABC_tran"/>
    <property type="match status" value="1"/>
</dbReference>
<evidence type="ECO:0000256" key="5">
    <source>
        <dbReference type="ARBA" id="ARBA00022741"/>
    </source>
</evidence>
<dbReference type="Pfam" id="PF08352">
    <property type="entry name" value="oligo_HPY"/>
    <property type="match status" value="1"/>
</dbReference>
<gene>
    <name evidence="10" type="ORF">OHU69_19100</name>
</gene>
<accession>A0AAU1U8A8</accession>
<keyword evidence="4" id="KW-1003">Cell membrane</keyword>
<dbReference type="InterPro" id="IPR003593">
    <property type="entry name" value="AAA+_ATPase"/>
</dbReference>
<keyword evidence="5" id="KW-0547">Nucleotide-binding</keyword>
<evidence type="ECO:0000259" key="9">
    <source>
        <dbReference type="PROSITE" id="PS50893"/>
    </source>
</evidence>